<comment type="caution">
    <text evidence="2">The sequence shown here is derived from an EMBL/GenBank/DDBJ whole genome shotgun (WGS) entry which is preliminary data.</text>
</comment>
<dbReference type="PANTHER" id="PTHR45125">
    <property type="entry name" value="F21J9.4-RELATED"/>
    <property type="match status" value="1"/>
</dbReference>
<evidence type="ECO:0000256" key="1">
    <source>
        <dbReference type="SAM" id="MobiDB-lite"/>
    </source>
</evidence>
<evidence type="ECO:0000313" key="3">
    <source>
        <dbReference type="Proteomes" id="UP000235388"/>
    </source>
</evidence>
<sequence>MKRRPKKPPNWHIEEDQSLCTSSWINTSKYATGTLKNRWHHIQHQVNKYCGYYLQVKRRLRSGSTKDVVTVEAKVLFKTNTGKSYNLDHCWGILHHLPQWVKKMNKINGRAKPKTPKDTANEVTPATAKVPSLSAATENSSVHLECCQP</sequence>
<evidence type="ECO:0000313" key="2">
    <source>
        <dbReference type="EMBL" id="PLW50586.1"/>
    </source>
</evidence>
<evidence type="ECO:0008006" key="4">
    <source>
        <dbReference type="Google" id="ProtNLM"/>
    </source>
</evidence>
<dbReference type="Proteomes" id="UP000235388">
    <property type="component" value="Unassembled WGS sequence"/>
</dbReference>
<protein>
    <recommendedName>
        <fullName evidence="4">No apical meristem-associated C-terminal domain-containing protein</fullName>
    </recommendedName>
</protein>
<dbReference type="AlphaFoldDB" id="A0A2N5VKV7"/>
<organism evidence="2 3">
    <name type="scientific">Puccinia coronata f. sp. avenae</name>
    <dbReference type="NCBI Taxonomy" id="200324"/>
    <lineage>
        <taxon>Eukaryota</taxon>
        <taxon>Fungi</taxon>
        <taxon>Dikarya</taxon>
        <taxon>Basidiomycota</taxon>
        <taxon>Pucciniomycotina</taxon>
        <taxon>Pucciniomycetes</taxon>
        <taxon>Pucciniales</taxon>
        <taxon>Pucciniaceae</taxon>
        <taxon>Puccinia</taxon>
    </lineage>
</organism>
<keyword evidence="3" id="KW-1185">Reference proteome</keyword>
<proteinExistence type="predicted"/>
<dbReference type="PANTHER" id="PTHR45125:SF3">
    <property type="entry name" value="NO-APICAL-MERISTEM-ASSOCIATED CARBOXY-TERMINAL DOMAIN PROTEIN"/>
    <property type="match status" value="1"/>
</dbReference>
<accession>A0A2N5VKV7</accession>
<gene>
    <name evidence="2" type="ORF">PCANC_06945</name>
</gene>
<dbReference type="OrthoDB" id="2517547at2759"/>
<reference evidence="2 3" key="1">
    <citation type="submission" date="2017-11" db="EMBL/GenBank/DDBJ databases">
        <title>De novo assembly and phasing of dikaryotic genomes from two isolates of Puccinia coronata f. sp. avenae, the causal agent of oat crown rust.</title>
        <authorList>
            <person name="Miller M.E."/>
            <person name="Zhang Y."/>
            <person name="Omidvar V."/>
            <person name="Sperschneider J."/>
            <person name="Schwessinger B."/>
            <person name="Raley C."/>
            <person name="Palmer J.M."/>
            <person name="Garnica D."/>
            <person name="Upadhyaya N."/>
            <person name="Rathjen J."/>
            <person name="Taylor J.M."/>
            <person name="Park R.F."/>
            <person name="Dodds P.N."/>
            <person name="Hirsch C.D."/>
            <person name="Kianian S.F."/>
            <person name="Figueroa M."/>
        </authorList>
    </citation>
    <scope>NUCLEOTIDE SEQUENCE [LARGE SCALE GENOMIC DNA]</scope>
    <source>
        <strain evidence="2">12NC29</strain>
    </source>
</reference>
<dbReference type="EMBL" id="PGCJ01000089">
    <property type="protein sequence ID" value="PLW50586.1"/>
    <property type="molecule type" value="Genomic_DNA"/>
</dbReference>
<name>A0A2N5VKV7_9BASI</name>
<feature type="region of interest" description="Disordered" evidence="1">
    <location>
        <begin position="109"/>
        <end position="134"/>
    </location>
</feature>
<dbReference type="STRING" id="200324.A0A2N5VKV7"/>